<dbReference type="Pfam" id="PF02195">
    <property type="entry name" value="ParB_N"/>
    <property type="match status" value="1"/>
</dbReference>
<accession>A0A6G7VRN3</accession>
<name>A0A6G7VRN3_9RHOB</name>
<dbReference type="EMBL" id="CP049816">
    <property type="protein sequence ID" value="QIK42535.1"/>
    <property type="molecule type" value="Genomic_DNA"/>
</dbReference>
<evidence type="ECO:0000313" key="4">
    <source>
        <dbReference type="EMBL" id="QIK42535.1"/>
    </source>
</evidence>
<keyword evidence="4" id="KW-0614">Plasmid</keyword>
<dbReference type="Proteomes" id="UP000500791">
    <property type="component" value="Plasmid unnamed5"/>
</dbReference>
<dbReference type="SUPFAM" id="SSF110849">
    <property type="entry name" value="ParB/Sulfiredoxin"/>
    <property type="match status" value="1"/>
</dbReference>
<dbReference type="KEGG" id="mon:G8E03_16940"/>
<dbReference type="SUPFAM" id="SSF109709">
    <property type="entry name" value="KorB DNA-binding domain-like"/>
    <property type="match status" value="1"/>
</dbReference>
<feature type="region of interest" description="Disordered" evidence="2">
    <location>
        <begin position="1"/>
        <end position="30"/>
    </location>
</feature>
<dbReference type="InterPro" id="IPR050336">
    <property type="entry name" value="Chromosome_partition/occlusion"/>
</dbReference>
<sequence>MARKDLLKGLMDDSAKPPARPDDTSGDHARVDAVRPRYQKGAIGAVSQSIAELKSRSLTDIDPHMIEAGGIEDRLEYDEGEHAALMESMRNYGQQVPILVRPSPQDSTRYQIVYGRRRVLAARDLGIPIRAMIRDLDDQDLILAQGQENTARRDLSFIEKVNFASQMRDAGYARNLICDALHVDKTTLSRMIQVADAVPSQVIVAIGSAHGVGRPRWLKLGELLRASDMETEGAVAIAQLPTHGPTSQDRFEGLMNALLDATRSPKRPAPAPTRLTGADDTPLATVRHKGKKIAFDFDTAEGARFAEWLTEHLPEIHQTWKTRDDE</sequence>
<keyword evidence="5" id="KW-1185">Reference proteome</keyword>
<comment type="similarity">
    <text evidence="1">Belongs to the ParB family.</text>
</comment>
<dbReference type="PANTHER" id="PTHR33375:SF1">
    <property type="entry name" value="CHROMOSOME-PARTITIONING PROTEIN PARB-RELATED"/>
    <property type="match status" value="1"/>
</dbReference>
<reference evidence="4 5" key="1">
    <citation type="submission" date="2020-03" db="EMBL/GenBank/DDBJ databases">
        <title>Complete genome sequence of Monaibacterium sp. ALG8 with diverse plasmids.</title>
        <authorList>
            <person name="Sun C."/>
        </authorList>
    </citation>
    <scope>NUCLEOTIDE SEQUENCE [LARGE SCALE GENOMIC DNA]</scope>
    <source>
        <strain evidence="4 5">ALG8</strain>
        <plasmid evidence="4 5">unnamed5</plasmid>
    </source>
</reference>
<dbReference type="CDD" id="cd16405">
    <property type="entry name" value="RepB_like_N"/>
    <property type="match status" value="1"/>
</dbReference>
<dbReference type="InterPro" id="IPR004437">
    <property type="entry name" value="ParB/RepB/Spo0J"/>
</dbReference>
<dbReference type="InterPro" id="IPR017819">
    <property type="entry name" value="Plasmid_partition_RepB"/>
</dbReference>
<evidence type="ECO:0000313" key="5">
    <source>
        <dbReference type="Proteomes" id="UP000500791"/>
    </source>
</evidence>
<evidence type="ECO:0000259" key="3">
    <source>
        <dbReference type="SMART" id="SM00470"/>
    </source>
</evidence>
<dbReference type="InterPro" id="IPR036086">
    <property type="entry name" value="ParB/Sulfiredoxin_sf"/>
</dbReference>
<dbReference type="NCBIfam" id="TIGR03454">
    <property type="entry name" value="partition_RepB"/>
    <property type="match status" value="1"/>
</dbReference>
<organism evidence="4 5">
    <name type="scientific">Pontivivens nitratireducens</name>
    <dbReference type="NCBI Taxonomy" id="2758038"/>
    <lineage>
        <taxon>Bacteria</taxon>
        <taxon>Pseudomonadati</taxon>
        <taxon>Pseudomonadota</taxon>
        <taxon>Alphaproteobacteria</taxon>
        <taxon>Rhodobacterales</taxon>
        <taxon>Paracoccaceae</taxon>
        <taxon>Pontivivens</taxon>
    </lineage>
</organism>
<protein>
    <submittedName>
        <fullName evidence="4">Plasmid partitioning protein RepB</fullName>
    </submittedName>
</protein>
<dbReference type="Pfam" id="PF07506">
    <property type="entry name" value="RepB"/>
    <property type="match status" value="1"/>
</dbReference>
<dbReference type="RefSeq" id="WP_166195447.1">
    <property type="nucleotide sequence ID" value="NZ_CP049816.1"/>
</dbReference>
<dbReference type="Gene3D" id="3.90.1530.30">
    <property type="match status" value="1"/>
</dbReference>
<dbReference type="AlphaFoldDB" id="A0A6G7VRN3"/>
<dbReference type="GO" id="GO:0007059">
    <property type="term" value="P:chromosome segregation"/>
    <property type="evidence" value="ECO:0007669"/>
    <property type="project" value="TreeGrafter"/>
</dbReference>
<dbReference type="InterPro" id="IPR037972">
    <property type="entry name" value="RepB_N"/>
</dbReference>
<dbReference type="GO" id="GO:0005694">
    <property type="term" value="C:chromosome"/>
    <property type="evidence" value="ECO:0007669"/>
    <property type="project" value="TreeGrafter"/>
</dbReference>
<dbReference type="GO" id="GO:0003677">
    <property type="term" value="F:DNA binding"/>
    <property type="evidence" value="ECO:0007669"/>
    <property type="project" value="InterPro"/>
</dbReference>
<geneLocation type="plasmid" evidence="4 5">
    <name>unnamed5</name>
</geneLocation>
<evidence type="ECO:0000256" key="1">
    <source>
        <dbReference type="ARBA" id="ARBA00006295"/>
    </source>
</evidence>
<feature type="domain" description="ParB-like N-terminal" evidence="3">
    <location>
        <begin position="59"/>
        <end position="150"/>
    </location>
</feature>
<dbReference type="SMART" id="SM00470">
    <property type="entry name" value="ParB"/>
    <property type="match status" value="1"/>
</dbReference>
<proteinExistence type="inferred from homology"/>
<dbReference type="NCBIfam" id="TIGR00180">
    <property type="entry name" value="parB_part"/>
    <property type="match status" value="1"/>
</dbReference>
<dbReference type="Gene3D" id="1.10.10.2830">
    <property type="match status" value="1"/>
</dbReference>
<dbReference type="PANTHER" id="PTHR33375">
    <property type="entry name" value="CHROMOSOME-PARTITIONING PROTEIN PARB-RELATED"/>
    <property type="match status" value="1"/>
</dbReference>
<dbReference type="InterPro" id="IPR011111">
    <property type="entry name" value="Plasmid_RepB"/>
</dbReference>
<dbReference type="InterPro" id="IPR003115">
    <property type="entry name" value="ParB_N"/>
</dbReference>
<evidence type="ECO:0000256" key="2">
    <source>
        <dbReference type="SAM" id="MobiDB-lite"/>
    </source>
</evidence>
<gene>
    <name evidence="4" type="primary">repB</name>
    <name evidence="4" type="ORF">G8E03_16940</name>
</gene>